<protein>
    <submittedName>
        <fullName evidence="3">DNA-binding response regulator</fullName>
    </submittedName>
</protein>
<dbReference type="Gene3D" id="3.40.50.2300">
    <property type="match status" value="1"/>
</dbReference>
<organism evidence="3 4">
    <name type="scientific">Streptomyces carpinensis</name>
    <dbReference type="NCBI Taxonomy" id="66369"/>
    <lineage>
        <taxon>Bacteria</taxon>
        <taxon>Bacillati</taxon>
        <taxon>Actinomycetota</taxon>
        <taxon>Actinomycetes</taxon>
        <taxon>Kitasatosporales</taxon>
        <taxon>Streptomycetaceae</taxon>
        <taxon>Streptomyces</taxon>
    </lineage>
</organism>
<accession>A0ABV1WL66</accession>
<dbReference type="InterPro" id="IPR011006">
    <property type="entry name" value="CheY-like_superfamily"/>
</dbReference>
<proteinExistence type="predicted"/>
<dbReference type="EMBL" id="JBEPCU010001792">
    <property type="protein sequence ID" value="MER6984382.1"/>
    <property type="molecule type" value="Genomic_DNA"/>
</dbReference>
<comment type="caution">
    <text evidence="3">The sequence shown here is derived from an EMBL/GenBank/DDBJ whole genome shotgun (WGS) entry which is preliminary data.</text>
</comment>
<name>A0ABV1WL66_9ACTN</name>
<gene>
    <name evidence="3" type="ORF">ABT317_47430</name>
</gene>
<keyword evidence="3" id="KW-0238">DNA-binding</keyword>
<feature type="non-terminal residue" evidence="3">
    <location>
        <position position="42"/>
    </location>
</feature>
<evidence type="ECO:0000259" key="2">
    <source>
        <dbReference type="PROSITE" id="PS50110"/>
    </source>
</evidence>
<dbReference type="Proteomes" id="UP001458415">
    <property type="component" value="Unassembled WGS sequence"/>
</dbReference>
<feature type="domain" description="Response regulatory" evidence="2">
    <location>
        <begin position="3"/>
        <end position="42"/>
    </location>
</feature>
<comment type="caution">
    <text evidence="1">Lacks conserved residue(s) required for the propagation of feature annotation.</text>
</comment>
<keyword evidence="4" id="KW-1185">Reference proteome</keyword>
<sequence>MTRVLVVEDDPRLVRALLINLQARHYDVGAAPDGATALRLAA</sequence>
<dbReference type="PROSITE" id="PS50110">
    <property type="entry name" value="RESPONSE_REGULATORY"/>
    <property type="match status" value="1"/>
</dbReference>
<dbReference type="SUPFAM" id="SSF52172">
    <property type="entry name" value="CheY-like"/>
    <property type="match status" value="1"/>
</dbReference>
<reference evidence="3 4" key="1">
    <citation type="submission" date="2024-06" db="EMBL/GenBank/DDBJ databases">
        <title>The Natural Products Discovery Center: Release of the First 8490 Sequenced Strains for Exploring Actinobacteria Biosynthetic Diversity.</title>
        <authorList>
            <person name="Kalkreuter E."/>
            <person name="Kautsar S.A."/>
            <person name="Yang D."/>
            <person name="Bader C.D."/>
            <person name="Teijaro C.N."/>
            <person name="Fluegel L."/>
            <person name="Davis C.M."/>
            <person name="Simpson J.R."/>
            <person name="Lauterbach L."/>
            <person name="Steele A.D."/>
            <person name="Gui C."/>
            <person name="Meng S."/>
            <person name="Li G."/>
            <person name="Viehrig K."/>
            <person name="Ye F."/>
            <person name="Su P."/>
            <person name="Kiefer A.F."/>
            <person name="Nichols A."/>
            <person name="Cepeda A.J."/>
            <person name="Yan W."/>
            <person name="Fan B."/>
            <person name="Jiang Y."/>
            <person name="Adhikari A."/>
            <person name="Zheng C.-J."/>
            <person name="Schuster L."/>
            <person name="Cowan T.M."/>
            <person name="Smanski M.J."/>
            <person name="Chevrette M.G."/>
            <person name="De Carvalho L.P.S."/>
            <person name="Shen B."/>
        </authorList>
    </citation>
    <scope>NUCLEOTIDE SEQUENCE [LARGE SCALE GENOMIC DNA]</scope>
    <source>
        <strain evidence="3 4">NPDC000634</strain>
    </source>
</reference>
<evidence type="ECO:0000313" key="4">
    <source>
        <dbReference type="Proteomes" id="UP001458415"/>
    </source>
</evidence>
<evidence type="ECO:0000313" key="3">
    <source>
        <dbReference type="EMBL" id="MER6984382.1"/>
    </source>
</evidence>
<dbReference type="GO" id="GO:0003677">
    <property type="term" value="F:DNA binding"/>
    <property type="evidence" value="ECO:0007669"/>
    <property type="project" value="UniProtKB-KW"/>
</dbReference>
<dbReference type="InterPro" id="IPR001789">
    <property type="entry name" value="Sig_transdc_resp-reg_receiver"/>
</dbReference>
<evidence type="ECO:0000256" key="1">
    <source>
        <dbReference type="PROSITE-ProRule" id="PRU00169"/>
    </source>
</evidence>